<accession>A0AAV6HZZ1</accession>
<protein>
    <submittedName>
        <fullName evidence="2">Uncharacterized protein</fullName>
    </submittedName>
</protein>
<feature type="signal peptide" evidence="1">
    <location>
        <begin position="1"/>
        <end position="22"/>
    </location>
</feature>
<dbReference type="AlphaFoldDB" id="A0AAV6HZZ1"/>
<feature type="chain" id="PRO_5043933062" evidence="1">
    <location>
        <begin position="23"/>
        <end position="84"/>
    </location>
</feature>
<comment type="caution">
    <text evidence="2">The sequence shown here is derived from an EMBL/GenBank/DDBJ whole genome shotgun (WGS) entry which is preliminary data.</text>
</comment>
<dbReference type="EMBL" id="JACTNZ010000012">
    <property type="protein sequence ID" value="KAG5521978.1"/>
    <property type="molecule type" value="Genomic_DNA"/>
</dbReference>
<evidence type="ECO:0000256" key="1">
    <source>
        <dbReference type="SAM" id="SignalP"/>
    </source>
</evidence>
<keyword evidence="1" id="KW-0732">Signal</keyword>
<dbReference type="Proteomes" id="UP000823749">
    <property type="component" value="Chromosome 12"/>
</dbReference>
<keyword evidence="3" id="KW-1185">Reference proteome</keyword>
<reference evidence="2" key="1">
    <citation type="submission" date="2020-08" db="EMBL/GenBank/DDBJ databases">
        <title>Plant Genome Project.</title>
        <authorList>
            <person name="Zhang R.-G."/>
        </authorList>
    </citation>
    <scope>NUCLEOTIDE SEQUENCE</scope>
    <source>
        <strain evidence="2">WSP0</strain>
        <tissue evidence="2">Leaf</tissue>
    </source>
</reference>
<organism evidence="2 3">
    <name type="scientific">Rhododendron griersonianum</name>
    <dbReference type="NCBI Taxonomy" id="479676"/>
    <lineage>
        <taxon>Eukaryota</taxon>
        <taxon>Viridiplantae</taxon>
        <taxon>Streptophyta</taxon>
        <taxon>Embryophyta</taxon>
        <taxon>Tracheophyta</taxon>
        <taxon>Spermatophyta</taxon>
        <taxon>Magnoliopsida</taxon>
        <taxon>eudicotyledons</taxon>
        <taxon>Gunneridae</taxon>
        <taxon>Pentapetalae</taxon>
        <taxon>asterids</taxon>
        <taxon>Ericales</taxon>
        <taxon>Ericaceae</taxon>
        <taxon>Ericoideae</taxon>
        <taxon>Rhodoreae</taxon>
        <taxon>Rhododendron</taxon>
    </lineage>
</organism>
<sequence>MRATVFPASIFRFRLLKIISLGLDGLPSISVSTLIPSWSSGAISLFLSKMAKTDMTARLPFTKSEVMLPASAMVLPVLINMKNA</sequence>
<gene>
    <name evidence="2" type="ORF">RHGRI_034261</name>
</gene>
<evidence type="ECO:0000313" key="2">
    <source>
        <dbReference type="EMBL" id="KAG5521978.1"/>
    </source>
</evidence>
<proteinExistence type="predicted"/>
<name>A0AAV6HZZ1_9ERIC</name>
<evidence type="ECO:0000313" key="3">
    <source>
        <dbReference type="Proteomes" id="UP000823749"/>
    </source>
</evidence>